<feature type="region of interest" description="Disordered" evidence="2">
    <location>
        <begin position="127"/>
        <end position="176"/>
    </location>
</feature>
<feature type="region of interest" description="Disordered" evidence="2">
    <location>
        <begin position="545"/>
        <end position="600"/>
    </location>
</feature>
<evidence type="ECO:0000256" key="3">
    <source>
        <dbReference type="SAM" id="SignalP"/>
    </source>
</evidence>
<feature type="compositionally biased region" description="Low complexity" evidence="2">
    <location>
        <begin position="304"/>
        <end position="316"/>
    </location>
</feature>
<sequence length="828" mass="89957">MLLFFLQSATLFAFAAAAQSGQSGPYYGLPLGSLHSTSDGTQAEIYAADDKNIMLVNFNHRPENPGCTVLMAGPPRAEVQEENVVPSGEGILIPVRQPLMSRRRRRNTPLNSFYNWPFELDNLRAPSQSGFDSKPRSNPFAGIELDVGSGDSPFDEDNDVDRSTTNTPKSRTQPSTITTVKATSDRIIVFDGQGRPVNADGAATKEVPRRAPPSRVRVTRPPSTPAEGSDDTEYITTSRLTKDGYVTVKIPKGKRIQTQPPTVETTTETPPPTEAPEVETTEVETPEVESSEVEVPEAESPDLVPVQAQQVIAPVPRRARKQRTTTIAPIDNGETTDTTEPIRVLTESVADEETEEEQTETTTAEAEPTTRENEWRTARPRHRSTSVSTAAATPGSGLVEVDKNAGQGLIIGSPSDPDFRPPSNVNPNFFGPLPRFPKKENETAKVSRFATSAPTLQGDVSGEEGYTAVFGVEPPATRPPRRQSAGGRLFKAMSAAKRATPPCSASSRLLPGLRAASPLEVVRQPVLLALAHRVIADSSSFSASRTTKIVTVDSERPPPTRAPSRQRTLAPVPTRPFAARKSASVAPSAQEESSSESGATPLFRVVEDPRAERRRLKALAAAAERGEEIPEQRGEEILESTTQAVKLARNGADQFALPTVQGKMMTVSVPRGAKIADYEWFGIYDQCQQTRTAFVSLKDIKPPTEKIIGALVGTSHNVSSNRIQVLNCNTLLIPGFILADASNTDTYFYIGIGEFPTYIVQQVRAYVVGRSPEEPLRGYNGEDVMIRLPAGWKTFDVNFLSIYSERERISFGHVEIPPVVVPPCDEGN</sequence>
<dbReference type="InterPro" id="IPR052126">
    <property type="entry name" value="Spindle_Org/Thrombomodulin"/>
</dbReference>
<accession>A0A914XL62</accession>
<feature type="region of interest" description="Disordered" evidence="2">
    <location>
        <begin position="256"/>
        <end position="400"/>
    </location>
</feature>
<proteinExistence type="predicted"/>
<dbReference type="WBParaSite" id="PSAMB.scaffold880size39534.g9475.t1">
    <property type="protein sequence ID" value="PSAMB.scaffold880size39534.g9475.t1"/>
    <property type="gene ID" value="PSAMB.scaffold880size39534.g9475"/>
</dbReference>
<feature type="compositionally biased region" description="Polar residues" evidence="2">
    <location>
        <begin position="163"/>
        <end position="176"/>
    </location>
</feature>
<dbReference type="SMART" id="SM00686">
    <property type="entry name" value="DM13"/>
    <property type="match status" value="1"/>
</dbReference>
<keyword evidence="1" id="KW-0677">Repeat</keyword>
<feature type="compositionally biased region" description="Acidic residues" evidence="2">
    <location>
        <begin position="276"/>
        <end position="300"/>
    </location>
</feature>
<dbReference type="AlphaFoldDB" id="A0A914XL62"/>
<name>A0A914XL62_9BILA</name>
<evidence type="ECO:0000313" key="6">
    <source>
        <dbReference type="WBParaSite" id="PSAMB.scaffold880size39534.g9475.t1"/>
    </source>
</evidence>
<dbReference type="PROSITE" id="PS51549">
    <property type="entry name" value="DM13"/>
    <property type="match status" value="1"/>
</dbReference>
<evidence type="ECO:0000313" key="5">
    <source>
        <dbReference type="Proteomes" id="UP000887566"/>
    </source>
</evidence>
<reference evidence="6" key="1">
    <citation type="submission" date="2022-11" db="UniProtKB">
        <authorList>
            <consortium name="WormBaseParasite"/>
        </authorList>
    </citation>
    <scope>IDENTIFICATION</scope>
</reference>
<keyword evidence="5" id="KW-1185">Reference proteome</keyword>
<feature type="compositionally biased region" description="Low complexity" evidence="2">
    <location>
        <begin position="582"/>
        <end position="597"/>
    </location>
</feature>
<dbReference type="PANTHER" id="PTHR24036">
    <property type="entry name" value="SKELETOR-RELATED"/>
    <property type="match status" value="1"/>
</dbReference>
<dbReference type="PANTHER" id="PTHR24036:SF5">
    <property type="entry name" value="THROMBOMODULIN"/>
    <property type="match status" value="1"/>
</dbReference>
<feature type="compositionally biased region" description="Acidic residues" evidence="2">
    <location>
        <begin position="349"/>
        <end position="359"/>
    </location>
</feature>
<feature type="domain" description="DM13" evidence="4">
    <location>
        <begin position="709"/>
        <end position="817"/>
    </location>
</feature>
<keyword evidence="3" id="KW-0732">Signal</keyword>
<feature type="chain" id="PRO_5037816972" evidence="3">
    <location>
        <begin position="18"/>
        <end position="828"/>
    </location>
</feature>
<evidence type="ECO:0000259" key="4">
    <source>
        <dbReference type="PROSITE" id="PS51549"/>
    </source>
</evidence>
<organism evidence="5 6">
    <name type="scientific">Plectus sambesii</name>
    <dbReference type="NCBI Taxonomy" id="2011161"/>
    <lineage>
        <taxon>Eukaryota</taxon>
        <taxon>Metazoa</taxon>
        <taxon>Ecdysozoa</taxon>
        <taxon>Nematoda</taxon>
        <taxon>Chromadorea</taxon>
        <taxon>Plectida</taxon>
        <taxon>Plectina</taxon>
        <taxon>Plectoidea</taxon>
        <taxon>Plectidae</taxon>
        <taxon>Plectus</taxon>
    </lineage>
</organism>
<protein>
    <submittedName>
        <fullName evidence="6">DM13 domain-containing protein</fullName>
    </submittedName>
</protein>
<dbReference type="InterPro" id="IPR019545">
    <property type="entry name" value="DM13_domain"/>
</dbReference>
<dbReference type="Pfam" id="PF10517">
    <property type="entry name" value="DM13"/>
    <property type="match status" value="1"/>
</dbReference>
<feature type="compositionally biased region" description="Basic and acidic residues" evidence="2">
    <location>
        <begin position="368"/>
        <end position="377"/>
    </location>
</feature>
<evidence type="ECO:0000256" key="2">
    <source>
        <dbReference type="SAM" id="MobiDB-lite"/>
    </source>
</evidence>
<feature type="region of interest" description="Disordered" evidence="2">
    <location>
        <begin position="193"/>
        <end position="232"/>
    </location>
</feature>
<dbReference type="Proteomes" id="UP000887566">
    <property type="component" value="Unplaced"/>
</dbReference>
<feature type="signal peptide" evidence="3">
    <location>
        <begin position="1"/>
        <end position="17"/>
    </location>
</feature>
<evidence type="ECO:0000256" key="1">
    <source>
        <dbReference type="ARBA" id="ARBA00022737"/>
    </source>
</evidence>